<dbReference type="SUPFAM" id="SSF52058">
    <property type="entry name" value="L domain-like"/>
    <property type="match status" value="1"/>
</dbReference>
<protein>
    <submittedName>
        <fullName evidence="2">Uncharacterized protein</fullName>
    </submittedName>
</protein>
<dbReference type="Gene3D" id="3.80.10.10">
    <property type="entry name" value="Ribonuclease Inhibitor"/>
    <property type="match status" value="2"/>
</dbReference>
<evidence type="ECO:0000313" key="3">
    <source>
        <dbReference type="Proteomes" id="UP000827721"/>
    </source>
</evidence>
<proteinExistence type="predicted"/>
<dbReference type="Proteomes" id="UP000827721">
    <property type="component" value="Unassembled WGS sequence"/>
</dbReference>
<dbReference type="InterPro" id="IPR032675">
    <property type="entry name" value="LRR_dom_sf"/>
</dbReference>
<accession>A0ABQ8I3D0</accession>
<organism evidence="2 3">
    <name type="scientific">Xanthoceras sorbifolium</name>
    <dbReference type="NCBI Taxonomy" id="99658"/>
    <lineage>
        <taxon>Eukaryota</taxon>
        <taxon>Viridiplantae</taxon>
        <taxon>Streptophyta</taxon>
        <taxon>Embryophyta</taxon>
        <taxon>Tracheophyta</taxon>
        <taxon>Spermatophyta</taxon>
        <taxon>Magnoliopsida</taxon>
        <taxon>eudicotyledons</taxon>
        <taxon>Gunneridae</taxon>
        <taxon>Pentapetalae</taxon>
        <taxon>rosids</taxon>
        <taxon>malvids</taxon>
        <taxon>Sapindales</taxon>
        <taxon>Sapindaceae</taxon>
        <taxon>Xanthoceroideae</taxon>
        <taxon>Xanthoceras</taxon>
    </lineage>
</organism>
<sequence>MFEGCDELKEIPRGLRYLISLRTLTLTTKQKRLPENVIGCLNSLQTLEISKCENLEYLCDDIDRLKALRTLLITGCPSLLSLPCNIKYSSSLENLILMKCEKLNLRIEMEDDDSHQDLNNTQIQLRTLSILALPNLEELPQWLLHANTLESLAINECPNFRALSESLQHLESLKFLYISSCPKFTSLPKDMDRLIALRDLRIFDSPVLIERCKKDTGEDWLKIAHIPLIWLDDEEIKSRQSCFEGRESRLAAVIALPSSLDYTTSKSTLKLLLPLADPAQALNVPVRALLSAAYPLSSSPPYIFSWLNNLISAEDMMHP</sequence>
<dbReference type="EMBL" id="JAFEMO010000005">
    <property type="protein sequence ID" value="KAH7571110.1"/>
    <property type="molecule type" value="Genomic_DNA"/>
</dbReference>
<gene>
    <name evidence="2" type="ORF">JRO89_XS05G0254700</name>
</gene>
<reference evidence="2 3" key="1">
    <citation type="submission" date="2021-02" db="EMBL/GenBank/DDBJ databases">
        <title>Plant Genome Project.</title>
        <authorList>
            <person name="Zhang R.-G."/>
        </authorList>
    </citation>
    <scope>NUCLEOTIDE SEQUENCE [LARGE SCALE GENOMIC DNA]</scope>
    <source>
        <tissue evidence="2">Leaves</tissue>
    </source>
</reference>
<evidence type="ECO:0000256" key="1">
    <source>
        <dbReference type="ARBA" id="ARBA00022821"/>
    </source>
</evidence>
<keyword evidence="3" id="KW-1185">Reference proteome</keyword>
<dbReference type="PANTHER" id="PTHR36766">
    <property type="entry name" value="PLANT BROAD-SPECTRUM MILDEW RESISTANCE PROTEIN RPW8"/>
    <property type="match status" value="1"/>
</dbReference>
<comment type="caution">
    <text evidence="2">The sequence shown here is derived from an EMBL/GenBank/DDBJ whole genome shotgun (WGS) entry which is preliminary data.</text>
</comment>
<keyword evidence="1" id="KW-0611">Plant defense</keyword>
<dbReference type="PANTHER" id="PTHR36766:SF61">
    <property type="entry name" value="NB-ARC DOMAIN DISEASE RESISTANCE PROTEIN"/>
    <property type="match status" value="1"/>
</dbReference>
<name>A0ABQ8I3D0_9ROSI</name>
<evidence type="ECO:0000313" key="2">
    <source>
        <dbReference type="EMBL" id="KAH7571110.1"/>
    </source>
</evidence>